<dbReference type="EMBL" id="JXJT01000027">
    <property type="protein sequence ID" value="PCS00555.1"/>
    <property type="molecule type" value="Genomic_DNA"/>
</dbReference>
<feature type="transmembrane region" description="Helical" evidence="1">
    <location>
        <begin position="56"/>
        <end position="76"/>
    </location>
</feature>
<organism evidence="3 4">
    <name type="scientific">Pseudolactococcus chungangensis CAU 28 = DSM 22330</name>
    <dbReference type="NCBI Taxonomy" id="1122154"/>
    <lineage>
        <taxon>Bacteria</taxon>
        <taxon>Bacillati</taxon>
        <taxon>Bacillota</taxon>
        <taxon>Bacilli</taxon>
        <taxon>Lactobacillales</taxon>
        <taxon>Streptococcaceae</taxon>
        <taxon>Pseudolactococcus</taxon>
    </lineage>
</organism>
<keyword evidence="1" id="KW-0472">Membrane</keyword>
<accession>A0A1K2H430</accession>
<dbReference type="EMBL" id="FPKS01000001">
    <property type="protein sequence ID" value="SFZ70008.1"/>
    <property type="molecule type" value="Genomic_DNA"/>
</dbReference>
<dbReference type="RefSeq" id="WP_031365793.1">
    <property type="nucleotide sequence ID" value="NZ_FPKS01000001.1"/>
</dbReference>
<dbReference type="Proteomes" id="UP000185655">
    <property type="component" value="Unassembled WGS sequence"/>
</dbReference>
<evidence type="ECO:0000256" key="1">
    <source>
        <dbReference type="SAM" id="Phobius"/>
    </source>
</evidence>
<evidence type="ECO:0000313" key="4">
    <source>
        <dbReference type="Proteomes" id="UP000185655"/>
    </source>
</evidence>
<dbReference type="Proteomes" id="UP000218979">
    <property type="component" value="Unassembled WGS sequence"/>
</dbReference>
<dbReference type="STRING" id="1122154.SAMN02746068_00016"/>
<proteinExistence type="predicted"/>
<feature type="transmembrane region" description="Helical" evidence="1">
    <location>
        <begin position="12"/>
        <end position="36"/>
    </location>
</feature>
<gene>
    <name evidence="2" type="ORF">RR45_GL001205</name>
    <name evidence="3" type="ORF">SAMN02746068_00016</name>
</gene>
<evidence type="ECO:0000313" key="2">
    <source>
        <dbReference type="EMBL" id="PCS00555.1"/>
    </source>
</evidence>
<reference evidence="2 5" key="1">
    <citation type="submission" date="2014-12" db="EMBL/GenBank/DDBJ databases">
        <title>Draft genome sequences of 10 type strains of Lactococcus.</title>
        <authorList>
            <person name="Sun Z."/>
            <person name="Zhong Z."/>
            <person name="Liu W."/>
            <person name="Zhang W."/>
            <person name="Zhang H."/>
        </authorList>
    </citation>
    <scope>NUCLEOTIDE SEQUENCE [LARGE SCALE GENOMIC DNA]</scope>
    <source>
        <strain evidence="2 5">DSM 22330</strain>
    </source>
</reference>
<sequence length="80" mass="8889">MRNSKPTQNQPISKAAVAGLILAIMPITALPGLIFSLTAFEHIDAHDLKGHRFAKLGTIISILWMLVFIVTGFFLFRYFG</sequence>
<dbReference type="AlphaFoldDB" id="A0A1K2H430"/>
<evidence type="ECO:0000313" key="3">
    <source>
        <dbReference type="EMBL" id="SFZ70008.1"/>
    </source>
</evidence>
<evidence type="ECO:0000313" key="5">
    <source>
        <dbReference type="Proteomes" id="UP000218979"/>
    </source>
</evidence>
<reference evidence="3 4" key="2">
    <citation type="submission" date="2016-11" db="EMBL/GenBank/DDBJ databases">
        <authorList>
            <person name="Jaros S."/>
            <person name="Januszkiewicz K."/>
            <person name="Wedrychowicz H."/>
        </authorList>
    </citation>
    <scope>NUCLEOTIDE SEQUENCE [LARGE SCALE GENOMIC DNA]</scope>
    <source>
        <strain evidence="3 4">DSM 22330</strain>
    </source>
</reference>
<evidence type="ECO:0008006" key="6">
    <source>
        <dbReference type="Google" id="ProtNLM"/>
    </source>
</evidence>
<keyword evidence="1" id="KW-1133">Transmembrane helix</keyword>
<name>A0A1K2H430_9LACT</name>
<protein>
    <recommendedName>
        <fullName evidence="6">DUF4190 domain-containing protein</fullName>
    </recommendedName>
</protein>
<dbReference type="OrthoDB" id="2243179at2"/>
<keyword evidence="1" id="KW-0812">Transmembrane</keyword>
<keyword evidence="5" id="KW-1185">Reference proteome</keyword>